<dbReference type="InterPro" id="IPR013783">
    <property type="entry name" value="Ig-like_fold"/>
</dbReference>
<evidence type="ECO:0000256" key="9">
    <source>
        <dbReference type="ARBA" id="ARBA00023277"/>
    </source>
</evidence>
<evidence type="ECO:0000256" key="10">
    <source>
        <dbReference type="ARBA" id="ARBA00023295"/>
    </source>
</evidence>
<dbReference type="InterPro" id="IPR013780">
    <property type="entry name" value="Glyco_hydro_b"/>
</dbReference>
<organism evidence="15 16">
    <name type="scientific">Burkholderia cepacia</name>
    <name type="common">Pseudomonas cepacia</name>
    <dbReference type="NCBI Taxonomy" id="292"/>
    <lineage>
        <taxon>Bacteria</taxon>
        <taxon>Pseudomonadati</taxon>
        <taxon>Pseudomonadota</taxon>
        <taxon>Betaproteobacteria</taxon>
        <taxon>Burkholderiales</taxon>
        <taxon>Burkholderiaceae</taxon>
        <taxon>Burkholderia</taxon>
        <taxon>Burkholderia cepacia complex</taxon>
    </lineage>
</organism>
<dbReference type="GO" id="GO:0004135">
    <property type="term" value="F:amylo-alpha-1,6-glucosidase activity"/>
    <property type="evidence" value="ECO:0007669"/>
    <property type="project" value="InterPro"/>
</dbReference>
<evidence type="ECO:0000256" key="11">
    <source>
        <dbReference type="ARBA" id="ARBA00031423"/>
    </source>
</evidence>
<dbReference type="Gene3D" id="2.60.40.1180">
    <property type="entry name" value="Golgi alpha-mannosidase II"/>
    <property type="match status" value="1"/>
</dbReference>
<evidence type="ECO:0000256" key="2">
    <source>
        <dbReference type="ARBA" id="ARBA00005684"/>
    </source>
</evidence>
<comment type="caution">
    <text evidence="15">The sequence shown here is derived from an EMBL/GenBank/DDBJ whole genome shotgun (WGS) entry which is preliminary data.</text>
</comment>
<evidence type="ECO:0000256" key="3">
    <source>
        <dbReference type="ARBA" id="ARBA00008061"/>
    </source>
</evidence>
<comment type="similarity">
    <text evidence="3">Belongs to the glycosyl hydrolase 13 family.</text>
</comment>
<dbReference type="PANTHER" id="PTHR43002">
    <property type="entry name" value="GLYCOGEN DEBRANCHING ENZYME"/>
    <property type="match status" value="1"/>
</dbReference>
<gene>
    <name evidence="15" type="ORF">E3D37_02990</name>
</gene>
<name>A0AAX2RYT9_BURCE</name>
<evidence type="ECO:0000256" key="12">
    <source>
        <dbReference type="ARBA" id="ARBA00031501"/>
    </source>
</evidence>
<dbReference type="Gene3D" id="3.20.20.80">
    <property type="entry name" value="Glycosidases"/>
    <property type="match status" value="2"/>
</dbReference>
<dbReference type="SUPFAM" id="SSF51445">
    <property type="entry name" value="(Trans)glycosidases"/>
    <property type="match status" value="2"/>
</dbReference>
<keyword evidence="10" id="KW-0326">Glycosidase</keyword>
<dbReference type="Proteomes" id="UP000298234">
    <property type="component" value="Unassembled WGS sequence"/>
</dbReference>
<dbReference type="InterPro" id="IPR017853">
    <property type="entry name" value="GH"/>
</dbReference>
<dbReference type="NCBIfam" id="TIGR00217">
    <property type="entry name" value="malQ"/>
    <property type="match status" value="1"/>
</dbReference>
<dbReference type="SUPFAM" id="SSF81296">
    <property type="entry name" value="E set domains"/>
    <property type="match status" value="1"/>
</dbReference>
<evidence type="ECO:0000256" key="5">
    <source>
        <dbReference type="ARBA" id="ARBA00020295"/>
    </source>
</evidence>
<dbReference type="InterPro" id="IPR014756">
    <property type="entry name" value="Ig_E-set"/>
</dbReference>
<dbReference type="InterPro" id="IPR011837">
    <property type="entry name" value="Glycogen_debranch_GlgX"/>
</dbReference>
<feature type="domain" description="Glycosyl hydrolase family 13 catalytic" evidence="14">
    <location>
        <begin position="169"/>
        <end position="544"/>
    </location>
</feature>
<keyword evidence="8" id="KW-0378">Hydrolase</keyword>
<dbReference type="GO" id="GO:0004134">
    <property type="term" value="F:4-alpha-glucanotransferase activity"/>
    <property type="evidence" value="ECO:0007669"/>
    <property type="project" value="UniProtKB-EC"/>
</dbReference>
<evidence type="ECO:0000256" key="8">
    <source>
        <dbReference type="ARBA" id="ARBA00022801"/>
    </source>
</evidence>
<evidence type="ECO:0000256" key="7">
    <source>
        <dbReference type="ARBA" id="ARBA00022679"/>
    </source>
</evidence>
<evidence type="ECO:0000313" key="15">
    <source>
        <dbReference type="EMBL" id="TEU54054.1"/>
    </source>
</evidence>
<keyword evidence="9 13" id="KW-0119">Carbohydrate metabolism</keyword>
<dbReference type="EMBL" id="SNSQ01000002">
    <property type="protein sequence ID" value="TEU54054.1"/>
    <property type="molecule type" value="Genomic_DNA"/>
</dbReference>
<dbReference type="InterPro" id="IPR006047">
    <property type="entry name" value="GH13_cat_dom"/>
</dbReference>
<dbReference type="NCBIfam" id="TIGR02100">
    <property type="entry name" value="glgX_debranch"/>
    <property type="match status" value="1"/>
</dbReference>
<dbReference type="SUPFAM" id="SSF51011">
    <property type="entry name" value="Glycosyl hydrolase domain"/>
    <property type="match status" value="1"/>
</dbReference>
<dbReference type="Pfam" id="PF02446">
    <property type="entry name" value="Glyco_hydro_77"/>
    <property type="match status" value="1"/>
</dbReference>
<dbReference type="EC" id="2.4.1.25" evidence="4 13"/>
<dbReference type="InterPro" id="IPR004193">
    <property type="entry name" value="Glyco_hydro_13_N"/>
</dbReference>
<dbReference type="Pfam" id="PF02922">
    <property type="entry name" value="CBM_48"/>
    <property type="match status" value="1"/>
</dbReference>
<dbReference type="SMART" id="SM00642">
    <property type="entry name" value="Aamy"/>
    <property type="match status" value="1"/>
</dbReference>
<evidence type="ECO:0000256" key="4">
    <source>
        <dbReference type="ARBA" id="ARBA00012560"/>
    </source>
</evidence>
<evidence type="ECO:0000259" key="14">
    <source>
        <dbReference type="SMART" id="SM00642"/>
    </source>
</evidence>
<dbReference type="GO" id="GO:0005980">
    <property type="term" value="P:glycogen catabolic process"/>
    <property type="evidence" value="ECO:0007669"/>
    <property type="project" value="InterPro"/>
</dbReference>
<comment type="catalytic activity">
    <reaction evidence="1 13">
        <text>Transfers a segment of a (1-&gt;4)-alpha-D-glucan to a new position in an acceptor, which may be glucose or a (1-&gt;4)-alpha-D-glucan.</text>
        <dbReference type="EC" id="2.4.1.25"/>
    </reaction>
</comment>
<accession>A0AAX2RYT9</accession>
<evidence type="ECO:0000313" key="16">
    <source>
        <dbReference type="Proteomes" id="UP000298234"/>
    </source>
</evidence>
<evidence type="ECO:0000256" key="1">
    <source>
        <dbReference type="ARBA" id="ARBA00000439"/>
    </source>
</evidence>
<keyword evidence="7 13" id="KW-0808">Transferase</keyword>
<protein>
    <recommendedName>
        <fullName evidence="5 13">4-alpha-glucanotransferase</fullName>
        <ecNumber evidence="4 13">2.4.1.25</ecNumber>
    </recommendedName>
    <alternativeName>
        <fullName evidence="11 13">Amylomaltase</fullName>
    </alternativeName>
    <alternativeName>
        <fullName evidence="12 13">Disproportionating enzyme</fullName>
    </alternativeName>
</protein>
<dbReference type="CDD" id="cd02856">
    <property type="entry name" value="E_set_GDE_Isoamylase_N"/>
    <property type="match status" value="1"/>
</dbReference>
<dbReference type="InterPro" id="IPR003385">
    <property type="entry name" value="Glyco_hydro_77"/>
</dbReference>
<proteinExistence type="inferred from homology"/>
<keyword evidence="6 13" id="KW-0328">Glycosyltransferase</keyword>
<dbReference type="Gene3D" id="2.60.40.10">
    <property type="entry name" value="Immunoglobulins"/>
    <property type="match status" value="1"/>
</dbReference>
<reference evidence="15 16" key="1">
    <citation type="submission" date="2019-03" db="EMBL/GenBank/DDBJ databases">
        <title>Burkholderia cepacia outbreak.</title>
        <authorList>
            <person name="Farzana R."/>
            <person name="Walsh T.R."/>
        </authorList>
    </citation>
    <scope>NUCLEOTIDE SEQUENCE [LARGE SCALE GENOMIC DNA]</scope>
    <source>
        <strain evidence="16">d13</strain>
    </source>
</reference>
<dbReference type="RefSeq" id="WP_119336534.1">
    <property type="nucleotide sequence ID" value="NZ_CP095496.1"/>
</dbReference>
<dbReference type="InterPro" id="IPR044505">
    <property type="entry name" value="GlgX_Isoamylase_N_E_set"/>
</dbReference>
<evidence type="ECO:0000256" key="6">
    <source>
        <dbReference type="ARBA" id="ARBA00022676"/>
    </source>
</evidence>
<evidence type="ECO:0000256" key="13">
    <source>
        <dbReference type="RuleBase" id="RU361207"/>
    </source>
</evidence>
<sequence length="1304" mass="142813">MMRPLTIDIGTPDRLGAHWDGHGVNFAVYSKHASRLDVCLFDPAGSTELARIPLPSRTGDVWHGFVPNATPGLVYGYRAHGDYAPADGHRFNPHKLLVDPYARELVGEMRWNDAVYGYARGTGPECGTTPDTHDSAPYVPKSRVTRPLQQVDARPPRPATPWCDTVIYELHVRGFSMLHPDVPAVLRGKLAALATPPLIDYLHALGITAVELMPTTAFIDEPDLVARGLRNYWGYNPISLFATHRDYLLHDDVGEFVRTIDALHAAGIEVILDIVLGHTAELGASGPTLGLRGLDNATYYRTMPGQPACYADYTGCGNTLDLSVPAVVELVHAALRYWACDIGVDGFRFDLGATMMRDRDGQFCKDALLARTIADDADLSALKLIVEPWDLGTPGNFAGAFPAPFVEWNDRYREDIARFWRAEPGARRECATRFAGSSDLFETSGRPPQTGINYVASHDGLPLADQTASAEHSGAPLSHVHDVGTRDRRRQRASRLATLLLSHGTPMLLAGDELSRSQQGVDNAYCYDSPLSWIDWSARDDPARNLVPVVRAATRLRRAGTLLRQTRFFDGRAIAGADTYRDITWLSPDGHTMTGPDWDATHEPALAILLVDPARTTPGGPERLYLALNAGPTARTFKIPDCPGHRDDAWLMWLDSSAASQPTAVLHAGHTAIELDSGGMLALIPADTHSLGVSAALAARAHQAGILTEYTDLVGARIQAPAASLARLATALEMRGNTRASTGAPVAPTVPTCWLPEALRSSGRRWVLSVQTYALRSKETWGIGDYDALAQVAQAAAHVGAAGVLSSPVHAPRLTCPDQASPYSPDDRLMLNPLLISVPRAAGRTPPPGYLRFLDRDDVRTELMRLERAGTIDSAAVASLKLRALSYLHEAFRERESGPARTPEGDAYRRFCDASGAALREYATFQVLSEAFAREAGRHVPWTAWSPQYRRPDSPAVRKFAQDHTPRIDFFMYLQWIAHGQWHDAAQRARAAGMPIGLAADLAVGADLDSTEGWRWSDLLVHGVGLGAPPDAFSPDGQCWGIAPWHPGKLAAVGYAPFTMLLSAAMHDAGAVRIDHAVGLMRQYWIPYGRSARDGAYVRFPFDSLMRCVANASRSHRCMVICEDLGLVPPTLRERLEQACAFGFRVAWFEREPDGSFKDGPNYPPLTAAMASTHDLPTTAGFFLATDIARRDALHLYVSPEQRERVMAERCDTLAALRARLARYGPTDDPAVFTDALHRFLADSASRLVVAQLDDILGVTEQANLPEWGDKPPNWRRRLTICVETLASNRRFAHARKIFRNRAP</sequence>
<comment type="similarity">
    <text evidence="2 13">Belongs to the disproportionating enzyme family.</text>
</comment>